<dbReference type="Pfam" id="PF11195">
    <property type="entry name" value="Tad2-like"/>
    <property type="match status" value="1"/>
</dbReference>
<accession>A0A1B0VBT1</accession>
<evidence type="ECO:0000313" key="2">
    <source>
        <dbReference type="EMBL" id="AMR59966.1"/>
    </source>
</evidence>
<reference evidence="2 3" key="1">
    <citation type="submission" date="2016-02" db="EMBL/GenBank/DDBJ databases">
        <authorList>
            <person name="Wen L."/>
            <person name="He K."/>
            <person name="Yang H."/>
        </authorList>
    </citation>
    <scope>NUCLEOTIDE SEQUENCE [LARGE SCALE GENOMIC DNA]</scope>
</reference>
<gene>
    <name evidence="2" type="ORF">J46_0048</name>
</gene>
<dbReference type="InterPro" id="IPR021361">
    <property type="entry name" value="Tad2-like_dom"/>
</dbReference>
<name>A0A1B0VBT1_9CAUD</name>
<dbReference type="OrthoDB" id="24781at10239"/>
<protein>
    <recommendedName>
        <fullName evidence="1">Thoeris anti-defense 2-like domain-containing protein</fullName>
    </recommendedName>
</protein>
<dbReference type="EMBL" id="KU760857">
    <property type="protein sequence ID" value="AMR59966.1"/>
    <property type="molecule type" value="Genomic_DNA"/>
</dbReference>
<evidence type="ECO:0000259" key="1">
    <source>
        <dbReference type="Pfam" id="PF11195"/>
    </source>
</evidence>
<proteinExistence type="predicted"/>
<keyword evidence="3" id="KW-1185">Reference proteome</keyword>
<dbReference type="KEGG" id="vg:29081703"/>
<dbReference type="RefSeq" id="YP_009293505.1">
    <property type="nucleotide sequence ID" value="NC_031129.1"/>
</dbReference>
<sequence>MVQTPTKARTRKQTPKLAMARAFHEKNTPRYCVRWWENIPDPPEGAIHQVLSRGKTMNNMTTKELFTALPKYKSHKTVRASKIKDIEIIALMDVVLFCNIEVVEPEGVKVHVDKIFLQKHRPEIGGYLVAYEDGSLSYSPEKTFEEGFSRTNDFFENGVSLSIEGHNGVTFITARDVTISAGGIATLQEEIDLEAADFSDALMWLKDGKKVARRGWNGENQFCWLVPEGQYPARMEAIKGYFPGDLVPYGAYFALKNAQGVVVPWVPSVGDLLACDWFVVE</sequence>
<organism evidence="2 3">
    <name type="scientific">Salmonella phage SJ46</name>
    <dbReference type="NCBI Taxonomy" id="1815968"/>
    <lineage>
        <taxon>Viruses</taxon>
        <taxon>Duplodnaviria</taxon>
        <taxon>Heunggongvirae</taxon>
        <taxon>Uroviricota</taxon>
        <taxon>Caudoviricetes</taxon>
        <taxon>Punavirus</taxon>
        <taxon>Punavirus SJ46</taxon>
    </lineage>
</organism>
<dbReference type="GeneID" id="29081703"/>
<feature type="domain" description="Thoeris anti-defense 2-like" evidence="1">
    <location>
        <begin position="197"/>
        <end position="280"/>
    </location>
</feature>
<dbReference type="Proteomes" id="UP000201127">
    <property type="component" value="Segment"/>
</dbReference>
<evidence type="ECO:0000313" key="3">
    <source>
        <dbReference type="Proteomes" id="UP000201127"/>
    </source>
</evidence>